<keyword evidence="3" id="KW-0472">Membrane</keyword>
<comment type="caution">
    <text evidence="4">The sequence shown here is derived from an EMBL/GenBank/DDBJ whole genome shotgun (WGS) entry which is preliminary data.</text>
</comment>
<dbReference type="PROSITE" id="PS00379">
    <property type="entry name" value="CDP_ALCOHOL_P_TRANSF"/>
    <property type="match status" value="1"/>
</dbReference>
<dbReference type="InterPro" id="IPR000462">
    <property type="entry name" value="CDP-OH_P_trans"/>
</dbReference>
<reference evidence="4 5" key="1">
    <citation type="submission" date="2024-09" db="EMBL/GenBank/DDBJ databases">
        <authorList>
            <person name="Sun Q."/>
            <person name="Mori K."/>
        </authorList>
    </citation>
    <scope>NUCLEOTIDE SEQUENCE [LARGE SCALE GENOMIC DNA]</scope>
    <source>
        <strain evidence="4 5">KCTC 23076</strain>
    </source>
</reference>
<keyword evidence="3" id="KW-1133">Transmembrane helix</keyword>
<name>A0ABV6RZN9_9GAMM</name>
<gene>
    <name evidence="4" type="ORF">ACFFGH_31835</name>
</gene>
<comment type="similarity">
    <text evidence="2">Belongs to the CDP-alcohol phosphatidyltransferase class-I family.</text>
</comment>
<feature type="transmembrane region" description="Helical" evidence="3">
    <location>
        <begin position="73"/>
        <end position="98"/>
    </location>
</feature>
<dbReference type="InterPro" id="IPR048254">
    <property type="entry name" value="CDP_ALCOHOL_P_TRANSF_CS"/>
</dbReference>
<organism evidence="4 5">
    <name type="scientific">Lysobacter korlensis</name>
    <dbReference type="NCBI Taxonomy" id="553636"/>
    <lineage>
        <taxon>Bacteria</taxon>
        <taxon>Pseudomonadati</taxon>
        <taxon>Pseudomonadota</taxon>
        <taxon>Gammaproteobacteria</taxon>
        <taxon>Lysobacterales</taxon>
        <taxon>Lysobacteraceae</taxon>
        <taxon>Lysobacter</taxon>
    </lineage>
</organism>
<feature type="transmembrane region" description="Helical" evidence="3">
    <location>
        <begin position="146"/>
        <end position="165"/>
    </location>
</feature>
<proteinExistence type="inferred from homology"/>
<evidence type="ECO:0000256" key="2">
    <source>
        <dbReference type="RuleBase" id="RU003750"/>
    </source>
</evidence>
<feature type="transmembrane region" description="Helical" evidence="3">
    <location>
        <begin position="197"/>
        <end position="230"/>
    </location>
</feature>
<dbReference type="Pfam" id="PF01066">
    <property type="entry name" value="CDP-OH_P_transf"/>
    <property type="match status" value="1"/>
</dbReference>
<evidence type="ECO:0000256" key="3">
    <source>
        <dbReference type="SAM" id="Phobius"/>
    </source>
</evidence>
<protein>
    <submittedName>
        <fullName evidence="4">CDP-alcohol phosphatidyltransferase family protein</fullName>
    </submittedName>
</protein>
<evidence type="ECO:0000313" key="4">
    <source>
        <dbReference type="EMBL" id="MFC0682445.1"/>
    </source>
</evidence>
<keyword evidence="1 2" id="KW-0808">Transferase</keyword>
<evidence type="ECO:0000256" key="1">
    <source>
        <dbReference type="ARBA" id="ARBA00022679"/>
    </source>
</evidence>
<keyword evidence="5" id="KW-1185">Reference proteome</keyword>
<dbReference type="Gene3D" id="1.20.120.1760">
    <property type="match status" value="1"/>
</dbReference>
<sequence length="253" mass="26626">MEGQAMGGHASRSYRDAVRRLSASQKPGAGVPAYLRWVNRGLGRHAAALAHRLGLTPNAVTAISFTASLLGMAVLIGLPAWSPAPAVAAALLLAGYALDSADGQLARLTRSGSLQGEWLDHVIDAIRLPLFHVAVAAALFMRDAPLWSVAAALGFAVLSSAWFFAQTLAEKLGSPEPTHATAPAWVSFAKLPYDVGVQYLAVLAFGVLPLFLTIYVGILAVTALIAAASLRRKYRALSRAHAARVATLEDALR</sequence>
<evidence type="ECO:0000313" key="5">
    <source>
        <dbReference type="Proteomes" id="UP001589896"/>
    </source>
</evidence>
<dbReference type="Proteomes" id="UP001589896">
    <property type="component" value="Unassembled WGS sequence"/>
</dbReference>
<dbReference type="InterPro" id="IPR043130">
    <property type="entry name" value="CDP-OH_PTrfase_TM_dom"/>
</dbReference>
<dbReference type="RefSeq" id="WP_386676475.1">
    <property type="nucleotide sequence ID" value="NZ_JBHLTG010000014.1"/>
</dbReference>
<accession>A0ABV6RZN9</accession>
<dbReference type="EMBL" id="JBHLTG010000014">
    <property type="protein sequence ID" value="MFC0682445.1"/>
    <property type="molecule type" value="Genomic_DNA"/>
</dbReference>
<keyword evidence="3" id="KW-0812">Transmembrane</keyword>